<sequence>MLFQHLFLYRIRQLFLLILRILPCSLQLLVVKILNAPILYDFRLEVKDMCGFFGKFVAKKPYNREYLGFESGSIAY</sequence>
<gene>
    <name evidence="1" type="ORF">HCCG_00319</name>
</gene>
<organism evidence="1 2">
    <name type="scientific">Helicobacter cinaedi CCUG 18818 = ATCC BAA-847</name>
    <dbReference type="NCBI Taxonomy" id="537971"/>
    <lineage>
        <taxon>Bacteria</taxon>
        <taxon>Pseudomonadati</taxon>
        <taxon>Campylobacterota</taxon>
        <taxon>Epsilonproteobacteria</taxon>
        <taxon>Campylobacterales</taxon>
        <taxon>Helicobacteraceae</taxon>
        <taxon>Helicobacter</taxon>
    </lineage>
</organism>
<keyword evidence="2" id="KW-1185">Reference proteome</keyword>
<proteinExistence type="predicted"/>
<dbReference type="EMBL" id="DS990391">
    <property type="protein sequence ID" value="EFR45773.1"/>
    <property type="molecule type" value="Genomic_DNA"/>
</dbReference>
<evidence type="ECO:0000313" key="2">
    <source>
        <dbReference type="Proteomes" id="UP000005755"/>
    </source>
</evidence>
<accession>A0ABN0B8F7</accession>
<protein>
    <submittedName>
        <fullName evidence="1">Uncharacterized protein</fullName>
    </submittedName>
</protein>
<dbReference type="Proteomes" id="UP000005755">
    <property type="component" value="Unassembled WGS sequence"/>
</dbReference>
<name>A0ABN0B8F7_9HELI</name>
<reference evidence="2" key="1">
    <citation type="journal article" date="2014" name="Genome Announc.">
        <title>Draft genome sequences of six enterohepatic helicobacter species isolated from humans and one from rhesus macaques.</title>
        <authorList>
            <person name="Shen Z."/>
            <person name="Sheh A."/>
            <person name="Young S.K."/>
            <person name="Abouelliel A."/>
            <person name="Ward D.V."/>
            <person name="Earl A.M."/>
            <person name="Fox J.G."/>
        </authorList>
    </citation>
    <scope>NUCLEOTIDE SEQUENCE [LARGE SCALE GENOMIC DNA]</scope>
    <source>
        <strain evidence="2">CCUG 18818</strain>
    </source>
</reference>
<evidence type="ECO:0000313" key="1">
    <source>
        <dbReference type="EMBL" id="EFR45773.1"/>
    </source>
</evidence>